<comment type="subcellular location">
    <subcellularLocation>
        <location evidence="1">Membrane</location>
        <topology evidence="1">Multi-pass membrane protein</topology>
    </subcellularLocation>
</comment>
<evidence type="ECO:0000256" key="1">
    <source>
        <dbReference type="ARBA" id="ARBA00004141"/>
    </source>
</evidence>
<sequence>MSFQQQFFFVFGALLGMLSIGAGAFGAHLLRSKLSPDYLNVFEVAVRYQIYHALALIIVALCLGPFASSWFAAAGWSFILGTVLFSGSLYILVLTEVRSWGIITPVGGLFLLIGWACLVLGGMLTRQG</sequence>
<organism evidence="7 8">
    <name type="scientific">Candidatus Protochlamydia naegleriophila</name>
    <dbReference type="NCBI Taxonomy" id="389348"/>
    <lineage>
        <taxon>Bacteria</taxon>
        <taxon>Pseudomonadati</taxon>
        <taxon>Chlamydiota</taxon>
        <taxon>Chlamydiia</taxon>
        <taxon>Parachlamydiales</taxon>
        <taxon>Parachlamydiaceae</taxon>
        <taxon>Candidatus Protochlamydia</taxon>
    </lineage>
</organism>
<dbReference type="PANTHER" id="PTHR43461:SF1">
    <property type="entry name" value="TRANSMEMBRANE PROTEIN 256"/>
    <property type="match status" value="1"/>
</dbReference>
<dbReference type="KEGG" id="pnl:PNK_0846"/>
<evidence type="ECO:0000256" key="6">
    <source>
        <dbReference type="SAM" id="Phobius"/>
    </source>
</evidence>
<dbReference type="EMBL" id="LN879502">
    <property type="protein sequence ID" value="CUI16471.1"/>
    <property type="molecule type" value="Genomic_DNA"/>
</dbReference>
<comment type="similarity">
    <text evidence="2">Belongs to the UPF0382 family.</text>
</comment>
<evidence type="ECO:0000256" key="4">
    <source>
        <dbReference type="ARBA" id="ARBA00022989"/>
    </source>
</evidence>
<keyword evidence="3 6" id="KW-0812">Transmembrane</keyword>
<keyword evidence="5 6" id="KW-0472">Membrane</keyword>
<evidence type="ECO:0000256" key="5">
    <source>
        <dbReference type="ARBA" id="ARBA00023136"/>
    </source>
</evidence>
<dbReference type="AlphaFoldDB" id="A0A0U5JBG6"/>
<reference evidence="8" key="1">
    <citation type="submission" date="2015-09" db="EMBL/GenBank/DDBJ databases">
        <authorList>
            <person name="Bertelli C."/>
        </authorList>
    </citation>
    <scope>NUCLEOTIDE SEQUENCE [LARGE SCALE GENOMIC DNA]</scope>
    <source>
        <strain evidence="8">KNic</strain>
    </source>
</reference>
<proteinExistence type="inferred from homology"/>
<dbReference type="Pfam" id="PF04241">
    <property type="entry name" value="DUF423"/>
    <property type="match status" value="1"/>
</dbReference>
<protein>
    <submittedName>
        <fullName evidence="7">Conserved putative membrane protein</fullName>
    </submittedName>
</protein>
<dbReference type="STRING" id="389348.PNK_0846"/>
<dbReference type="PATRIC" id="fig|389348.3.peg.926"/>
<dbReference type="Proteomes" id="UP000069902">
    <property type="component" value="Chromosome cPNK"/>
</dbReference>
<feature type="transmembrane region" description="Helical" evidence="6">
    <location>
        <begin position="74"/>
        <end position="94"/>
    </location>
</feature>
<keyword evidence="4 6" id="KW-1133">Transmembrane helix</keyword>
<evidence type="ECO:0000256" key="3">
    <source>
        <dbReference type="ARBA" id="ARBA00022692"/>
    </source>
</evidence>
<accession>A0A0U5JBG6</accession>
<evidence type="ECO:0000256" key="2">
    <source>
        <dbReference type="ARBA" id="ARBA00009694"/>
    </source>
</evidence>
<dbReference type="GO" id="GO:0005886">
    <property type="term" value="C:plasma membrane"/>
    <property type="evidence" value="ECO:0007669"/>
    <property type="project" value="TreeGrafter"/>
</dbReference>
<keyword evidence="8" id="KW-1185">Reference proteome</keyword>
<gene>
    <name evidence="7" type="ORF">PNK_0846</name>
</gene>
<dbReference type="InterPro" id="IPR006696">
    <property type="entry name" value="DUF423"/>
</dbReference>
<evidence type="ECO:0000313" key="7">
    <source>
        <dbReference type="EMBL" id="CUI16471.1"/>
    </source>
</evidence>
<dbReference type="PANTHER" id="PTHR43461">
    <property type="entry name" value="TRANSMEMBRANE PROTEIN 256"/>
    <property type="match status" value="1"/>
</dbReference>
<feature type="transmembrane region" description="Helical" evidence="6">
    <location>
        <begin position="50"/>
        <end position="67"/>
    </location>
</feature>
<dbReference type="InParanoid" id="A0A0U5JBG6"/>
<evidence type="ECO:0000313" key="8">
    <source>
        <dbReference type="Proteomes" id="UP000069902"/>
    </source>
</evidence>
<dbReference type="FunCoup" id="A0A0U5JBG6">
    <property type="interactions" value="222"/>
</dbReference>
<name>A0A0U5JBG6_9BACT</name>
<feature type="transmembrane region" description="Helical" evidence="6">
    <location>
        <begin position="100"/>
        <end position="124"/>
    </location>
</feature>